<dbReference type="Pfam" id="PF13478">
    <property type="entry name" value="XdhC_C"/>
    <property type="match status" value="1"/>
</dbReference>
<sequence length="376" mass="39449">MRELKDIAARASVLRQRREPFTVATVVRVEGSAYRREGARMLVERDGQATGAVSGGCLEGEVIHQTREALASGEPLLVSYRLGHGDPMLDAVLGFGSGCDGTVWLLIEPVLPGADVPLGPLAATAALDSRHTGSLATVFASEDPALVGRRRLALDGEAPRSTLSPSLDARVASALASGARGPHRPAVLHLDGADVLVEPVRPPIRLAVFGHGPDAVPLVRAAYALGWATTLVGTRPPEELAARFPEADERRVLTHAEEVQEHIEIDARTAAVVLTHVYLRDRVLLRGLLASGAFYVGALGSRGRAARLRADLADAGVTPEAIARLRAPVGLDLGAETPEEIAVAIVAEVLAADRGRYARPLAQTAVTAPEAASCST</sequence>
<dbReference type="RefSeq" id="WP_094545943.1">
    <property type="nucleotide sequence ID" value="NZ_MQWB01000001.1"/>
</dbReference>
<proteinExistence type="predicted"/>
<dbReference type="OrthoDB" id="9773039at2"/>
<dbReference type="AlphaFoldDB" id="A0A259TX02"/>
<dbReference type="PANTHER" id="PTHR30388">
    <property type="entry name" value="ALDEHYDE OXIDOREDUCTASE MOLYBDENUM COFACTOR ASSEMBLY PROTEIN"/>
    <property type="match status" value="1"/>
</dbReference>
<feature type="domain" description="XdhC Rossmann" evidence="2">
    <location>
        <begin position="206"/>
        <end position="349"/>
    </location>
</feature>
<dbReference type="InterPro" id="IPR027051">
    <property type="entry name" value="XdhC_Rossmann_dom"/>
</dbReference>
<organism evidence="3 4">
    <name type="scientific">Rubricoccus marinus</name>
    <dbReference type="NCBI Taxonomy" id="716817"/>
    <lineage>
        <taxon>Bacteria</taxon>
        <taxon>Pseudomonadati</taxon>
        <taxon>Rhodothermota</taxon>
        <taxon>Rhodothermia</taxon>
        <taxon>Rhodothermales</taxon>
        <taxon>Rubricoccaceae</taxon>
        <taxon>Rubricoccus</taxon>
    </lineage>
</organism>
<dbReference type="Pfam" id="PF02625">
    <property type="entry name" value="XdhC_CoxI"/>
    <property type="match status" value="1"/>
</dbReference>
<accession>A0A259TX02</accession>
<feature type="domain" description="XdhC- CoxI" evidence="1">
    <location>
        <begin position="15"/>
        <end position="80"/>
    </location>
</feature>
<evidence type="ECO:0000259" key="2">
    <source>
        <dbReference type="Pfam" id="PF13478"/>
    </source>
</evidence>
<dbReference type="PANTHER" id="PTHR30388:SF6">
    <property type="entry name" value="XANTHINE DEHYDROGENASE SUBUNIT A-RELATED"/>
    <property type="match status" value="1"/>
</dbReference>
<dbReference type="InterPro" id="IPR052698">
    <property type="entry name" value="MoCofactor_Util/Proc"/>
</dbReference>
<reference evidence="3 4" key="1">
    <citation type="submission" date="2016-11" db="EMBL/GenBank/DDBJ databases">
        <title>Study of marine rhodopsin-containing bacteria.</title>
        <authorList>
            <person name="Yoshizawa S."/>
            <person name="Kumagai Y."/>
            <person name="Kogure K."/>
        </authorList>
    </citation>
    <scope>NUCLEOTIDE SEQUENCE [LARGE SCALE GENOMIC DNA]</scope>
    <source>
        <strain evidence="3 4">SG-29</strain>
    </source>
</reference>
<evidence type="ECO:0008006" key="5">
    <source>
        <dbReference type="Google" id="ProtNLM"/>
    </source>
</evidence>
<protein>
    <recommendedName>
        <fullName evidence="5">Xanthine dehydrogenase</fullName>
    </recommendedName>
</protein>
<evidence type="ECO:0000313" key="4">
    <source>
        <dbReference type="Proteomes" id="UP000216446"/>
    </source>
</evidence>
<dbReference type="Gene3D" id="3.40.50.720">
    <property type="entry name" value="NAD(P)-binding Rossmann-like Domain"/>
    <property type="match status" value="1"/>
</dbReference>
<dbReference type="InterPro" id="IPR003777">
    <property type="entry name" value="XdhC_CoxI"/>
</dbReference>
<comment type="caution">
    <text evidence="3">The sequence shown here is derived from an EMBL/GenBank/DDBJ whole genome shotgun (WGS) entry which is preliminary data.</text>
</comment>
<dbReference type="InParanoid" id="A0A259TX02"/>
<dbReference type="FunCoup" id="A0A259TX02">
    <property type="interactions" value="58"/>
</dbReference>
<evidence type="ECO:0000313" key="3">
    <source>
        <dbReference type="EMBL" id="OZC02078.1"/>
    </source>
</evidence>
<evidence type="ECO:0000259" key="1">
    <source>
        <dbReference type="Pfam" id="PF02625"/>
    </source>
</evidence>
<keyword evidence="4" id="KW-1185">Reference proteome</keyword>
<dbReference type="EMBL" id="MQWB01000001">
    <property type="protein sequence ID" value="OZC02078.1"/>
    <property type="molecule type" value="Genomic_DNA"/>
</dbReference>
<dbReference type="Proteomes" id="UP000216446">
    <property type="component" value="Unassembled WGS sequence"/>
</dbReference>
<name>A0A259TX02_9BACT</name>
<gene>
    <name evidence="3" type="ORF">BSZ36_03210</name>
</gene>